<dbReference type="EMBL" id="AGNL01004243">
    <property type="protein sequence ID" value="EJK73744.1"/>
    <property type="molecule type" value="Genomic_DNA"/>
</dbReference>
<keyword evidence="3" id="KW-1185">Reference proteome</keyword>
<dbReference type="AlphaFoldDB" id="K0T9J7"/>
<reference evidence="2 3" key="1">
    <citation type="journal article" date="2012" name="Genome Biol.">
        <title>Genome and low-iron response of an oceanic diatom adapted to chronic iron limitation.</title>
        <authorList>
            <person name="Lommer M."/>
            <person name="Specht M."/>
            <person name="Roy A.S."/>
            <person name="Kraemer L."/>
            <person name="Andreson R."/>
            <person name="Gutowska M.A."/>
            <person name="Wolf J."/>
            <person name="Bergner S.V."/>
            <person name="Schilhabel M.B."/>
            <person name="Klostermeier U.C."/>
            <person name="Beiko R.G."/>
            <person name="Rosenstiel P."/>
            <person name="Hippler M."/>
            <person name="Laroche J."/>
        </authorList>
    </citation>
    <scope>NUCLEOTIDE SEQUENCE [LARGE SCALE GENOMIC DNA]</scope>
    <source>
        <strain evidence="2 3">CCMP1005</strain>
    </source>
</reference>
<accession>K0T9J7</accession>
<comment type="caution">
    <text evidence="2">The sequence shown here is derived from an EMBL/GenBank/DDBJ whole genome shotgun (WGS) entry which is preliminary data.</text>
</comment>
<proteinExistence type="predicted"/>
<protein>
    <submittedName>
        <fullName evidence="2">Uncharacterized protein</fullName>
    </submittedName>
</protein>
<evidence type="ECO:0000313" key="2">
    <source>
        <dbReference type="EMBL" id="EJK73744.1"/>
    </source>
</evidence>
<feature type="region of interest" description="Disordered" evidence="1">
    <location>
        <begin position="57"/>
        <end position="96"/>
    </location>
</feature>
<evidence type="ECO:0000313" key="3">
    <source>
        <dbReference type="Proteomes" id="UP000266841"/>
    </source>
</evidence>
<organism evidence="2 3">
    <name type="scientific">Thalassiosira oceanica</name>
    <name type="common">Marine diatom</name>
    <dbReference type="NCBI Taxonomy" id="159749"/>
    <lineage>
        <taxon>Eukaryota</taxon>
        <taxon>Sar</taxon>
        <taxon>Stramenopiles</taxon>
        <taxon>Ochrophyta</taxon>
        <taxon>Bacillariophyta</taxon>
        <taxon>Coscinodiscophyceae</taxon>
        <taxon>Thalassiosirophycidae</taxon>
        <taxon>Thalassiosirales</taxon>
        <taxon>Thalassiosiraceae</taxon>
        <taxon>Thalassiosira</taxon>
    </lineage>
</organism>
<evidence type="ECO:0000256" key="1">
    <source>
        <dbReference type="SAM" id="MobiDB-lite"/>
    </source>
</evidence>
<gene>
    <name evidence="2" type="ORF">THAOC_04615</name>
</gene>
<sequence length="111" mass="11440">MTPSSATGGASYEGQAEATRSAAVSFWMCTPVQLSFGHSFRAAGLIGDAALSLTSTAAGTSSSGHACQPGRIGAQGDDGTRQHALPTRRSRRDCTADDPWNAITEIHSCLV</sequence>
<dbReference type="Proteomes" id="UP000266841">
    <property type="component" value="Unassembled WGS sequence"/>
</dbReference>
<name>K0T9J7_THAOC</name>